<dbReference type="Pfam" id="PF06577">
    <property type="entry name" value="EipA"/>
    <property type="match status" value="1"/>
</dbReference>
<evidence type="ECO:0000256" key="1">
    <source>
        <dbReference type="SAM" id="MobiDB-lite"/>
    </source>
</evidence>
<evidence type="ECO:0000256" key="2">
    <source>
        <dbReference type="SAM" id="SignalP"/>
    </source>
</evidence>
<reference evidence="3" key="1">
    <citation type="journal article" date="2014" name="Int. J. Syst. Evol. Microbiol.">
        <title>Complete genome sequence of Corynebacterium casei LMG S-19264T (=DSM 44701T), isolated from a smear-ripened cheese.</title>
        <authorList>
            <consortium name="US DOE Joint Genome Institute (JGI-PGF)"/>
            <person name="Walter F."/>
            <person name="Albersmeier A."/>
            <person name="Kalinowski J."/>
            <person name="Ruckert C."/>
        </authorList>
    </citation>
    <scope>NUCLEOTIDE SEQUENCE</scope>
    <source>
        <strain evidence="3">CGMCC 1.15360</strain>
    </source>
</reference>
<evidence type="ECO:0008006" key="5">
    <source>
        <dbReference type="Google" id="ProtNLM"/>
    </source>
</evidence>
<dbReference type="AlphaFoldDB" id="A0A916Z7T1"/>
<accession>A0A916Z7T1</accession>
<dbReference type="InterPro" id="IPR008325">
    <property type="entry name" value="EipA-like"/>
</dbReference>
<organism evidence="3 4">
    <name type="scientific">Croceicoccus mobilis</name>
    <dbReference type="NCBI Taxonomy" id="1703339"/>
    <lineage>
        <taxon>Bacteria</taxon>
        <taxon>Pseudomonadati</taxon>
        <taxon>Pseudomonadota</taxon>
        <taxon>Alphaproteobacteria</taxon>
        <taxon>Sphingomonadales</taxon>
        <taxon>Erythrobacteraceae</taxon>
        <taxon>Croceicoccus</taxon>
    </lineage>
</organism>
<name>A0A916Z7T1_9SPHN</name>
<gene>
    <name evidence="3" type="ORF">GCM10010990_31430</name>
</gene>
<keyword evidence="4" id="KW-1185">Reference proteome</keyword>
<protein>
    <recommendedName>
        <fullName evidence="5">DUF1134 domain-containing protein</fullName>
    </recommendedName>
</protein>
<dbReference type="Proteomes" id="UP000612349">
    <property type="component" value="Unassembled WGS sequence"/>
</dbReference>
<proteinExistence type="predicted"/>
<feature type="region of interest" description="Disordered" evidence="1">
    <location>
        <begin position="40"/>
        <end position="103"/>
    </location>
</feature>
<feature type="compositionally biased region" description="Pro residues" evidence="1">
    <location>
        <begin position="75"/>
        <end position="97"/>
    </location>
</feature>
<evidence type="ECO:0000313" key="4">
    <source>
        <dbReference type="Proteomes" id="UP000612349"/>
    </source>
</evidence>
<reference evidence="3" key="2">
    <citation type="submission" date="2020-09" db="EMBL/GenBank/DDBJ databases">
        <authorList>
            <person name="Sun Q."/>
            <person name="Zhou Y."/>
        </authorList>
    </citation>
    <scope>NUCLEOTIDE SEQUENCE</scope>
    <source>
        <strain evidence="3">CGMCC 1.15360</strain>
    </source>
</reference>
<feature type="signal peptide" evidence="2">
    <location>
        <begin position="1"/>
        <end position="29"/>
    </location>
</feature>
<keyword evidence="2" id="KW-0732">Signal</keyword>
<sequence length="286" mass="29696">MIMRIVAHSKLATTLGGIIALAAVQPAYAQMQTVDPDTAYQGTGGAIDGDLNGELPPVANDPYTATDPYAAPAATPTPAPTQTPAPTPTQQPAPVDPAYPAATGQVATPYPAEQAATQAATTPAAGDTYQEDDLIGAAEGVFGKGAEGLAGLIEKILKDQGEPNGYIVGREAGGAFIAGLRYGSGTLHHKIEGEQPIYWTGPSVGFDFGANAASTFVLVYNLWDTEQLYERYPAGEGAAYVVGGLNASYLRKGDVVLIPIRLGAGARLGVNAGYMKFSHKQKWMPF</sequence>
<dbReference type="EMBL" id="BMIP01000008">
    <property type="protein sequence ID" value="GGD79270.1"/>
    <property type="molecule type" value="Genomic_DNA"/>
</dbReference>
<comment type="caution">
    <text evidence="3">The sequence shown here is derived from an EMBL/GenBank/DDBJ whole genome shotgun (WGS) entry which is preliminary data.</text>
</comment>
<feature type="chain" id="PRO_5037494920" description="DUF1134 domain-containing protein" evidence="2">
    <location>
        <begin position="30"/>
        <end position="286"/>
    </location>
</feature>
<evidence type="ECO:0000313" key="3">
    <source>
        <dbReference type="EMBL" id="GGD79270.1"/>
    </source>
</evidence>
<feature type="compositionally biased region" description="Low complexity" evidence="1">
    <location>
        <begin position="61"/>
        <end position="74"/>
    </location>
</feature>